<sequence length="122" mass="13871">MKEYAEELASAVDDEWSEEIRILPMRDGEPDPERKPFVLLAVLRTGERREERYSFGSRAASLPGIAASGGTLKIRRSDFPALDVQQDDKVVALDRHGEPVFLVRMVDDRSHHRIILQLEDAN</sequence>
<name>A0A0H5CXX7_9RHOB</name>
<dbReference type="EMBL" id="CVRL01000006">
    <property type="protein sequence ID" value="CRL09746.1"/>
    <property type="molecule type" value="Genomic_DNA"/>
</dbReference>
<evidence type="ECO:0000313" key="1">
    <source>
        <dbReference type="EMBL" id="CRL09746.1"/>
    </source>
</evidence>
<dbReference type="Proteomes" id="UP000043764">
    <property type="component" value="Unassembled WGS sequence"/>
</dbReference>
<protein>
    <submittedName>
        <fullName evidence="1">Uncharacterized protein</fullName>
    </submittedName>
</protein>
<reference evidence="2" key="1">
    <citation type="submission" date="2015-05" db="EMBL/GenBank/DDBJ databases">
        <authorList>
            <person name="Rodrigo-Torres Lidia"/>
            <person name="Arahal R.David."/>
        </authorList>
    </citation>
    <scope>NUCLEOTIDE SEQUENCE [LARGE SCALE GENOMIC DNA]</scope>
    <source>
        <strain evidence="2">CECT 7321</strain>
    </source>
</reference>
<dbReference type="RefSeq" id="WP_050672528.1">
    <property type="nucleotide sequence ID" value="NZ_CVRL01000006.1"/>
</dbReference>
<dbReference type="AlphaFoldDB" id="A0A0H5CXX7"/>
<organism evidence="1 2">
    <name type="scientific">Phaeobacter italicus</name>
    <dbReference type="NCBI Taxonomy" id="481446"/>
    <lineage>
        <taxon>Bacteria</taxon>
        <taxon>Pseudomonadati</taxon>
        <taxon>Pseudomonadota</taxon>
        <taxon>Alphaproteobacteria</taxon>
        <taxon>Rhodobacterales</taxon>
        <taxon>Roseobacteraceae</taxon>
        <taxon>Phaeobacter</taxon>
    </lineage>
</organism>
<accession>A0A0H5CXX7</accession>
<gene>
    <name evidence="1" type="ORF">NIT7321_00580</name>
</gene>
<proteinExistence type="predicted"/>
<evidence type="ECO:0000313" key="2">
    <source>
        <dbReference type="Proteomes" id="UP000043764"/>
    </source>
</evidence>
<keyword evidence="2" id="KW-1185">Reference proteome</keyword>